<dbReference type="OrthoDB" id="3057599at2759"/>
<evidence type="ECO:0000256" key="1">
    <source>
        <dbReference type="SAM" id="MobiDB-lite"/>
    </source>
</evidence>
<keyword evidence="2" id="KW-0812">Transmembrane</keyword>
<keyword evidence="2" id="KW-0472">Membrane</keyword>
<feature type="transmembrane region" description="Helical" evidence="2">
    <location>
        <begin position="687"/>
        <end position="707"/>
    </location>
</feature>
<keyword evidence="2" id="KW-1133">Transmembrane helix</keyword>
<feature type="region of interest" description="Disordered" evidence="1">
    <location>
        <begin position="1"/>
        <end position="179"/>
    </location>
</feature>
<dbReference type="STRING" id="329884.A0A4U0WA39"/>
<feature type="compositionally biased region" description="Polar residues" evidence="1">
    <location>
        <begin position="1"/>
        <end position="11"/>
    </location>
</feature>
<keyword evidence="4" id="KW-1185">Reference proteome</keyword>
<comment type="caution">
    <text evidence="3">The sequence shown here is derived from an EMBL/GenBank/DDBJ whole genome shotgun (WGS) entry which is preliminary data.</text>
</comment>
<feature type="compositionally biased region" description="Polar residues" evidence="1">
    <location>
        <begin position="68"/>
        <end position="79"/>
    </location>
</feature>
<feature type="compositionally biased region" description="Polar residues" evidence="1">
    <location>
        <begin position="18"/>
        <end position="39"/>
    </location>
</feature>
<sequence>MSHLSPQSQEPSGVISMRHTNVSSPSVITAKPSLQSVTASEDYYSLSNSGASSSSTYSGDQPAAAARSANTIHRYQTPPSRYRTPLQSRDYLPHTAAAGVAREEEEGGDAAGGQEPEFRKTPMRGQGRRRQSVGESSTSGAAGGTGAAAPVFGHGGVRRKPAPSTVMEGGSEEEWRRSRMEEGIDPALARSSTAMDMAREQSPPTPGVDDTPYIHFALEQLTRDEEVRGSRRYRGLGSGVEGNYPYLVPALAGPAVAAREDRLWEQEQQERQALPQQWRGPEAAPMQQWRGPPEAGAARILPIDLISQAEQKPHFDQPPPRNPNRVSELPAEPVQPYQQRLQQQRHERGDDRFLPVSDTGNPQHGPLNFLPGILRPTLLLAFILLLLAFLACLCFCAIWSLLHPGLWNYGTFGDARYFLFEYLPTLLGVLLFFWTLQIEIAVYRIAPFIAMSSISPRAREAGAKLPMVPRGFVLPYFGHFKARQGTVGFFVVVAWLQIWTIPLLASSFNVYYDGTPRTGRWIWIATQGAIWTVIALYLLLLVAVVLLLGWLKFGRRTTGLKWDPRSLADVIVLLERSNALDEAEMAGSEPAQLGYWRTNARPNEVFHSYGVANKAARRYSLEDGRMREKAPLQMPVSRFSAEPADLESGEQRHSREKMLPNRIDGSDDANGNHGGTALPWFLHPSMAALWAIIAIVLLLAFLIVSYLPSTRVSAAFTPDVPAPVNTMGFSATNFLYSFLPALLGTLCLLFWLDIDYAYRRLQPYEALASSNNNNNDDNNGELAERSLLLSYPAEPPGLATATALANQHWRPALLSLITLLAATLPILAGGVFWAQFYVPTQRTRISAHMPAYYALTLFSTLYALAYLAIFPSRRFRRACEAMAGNSCLSFADILALVRQSRILDDLAFRSPVSKTALVTRLLGASSSSSSPGGAAGMSLLGEAGGSKVSVVADGVRGFGRARQGALGGVGGVPRYALGRFAGRDGGEFVGVDRVRE</sequence>
<protein>
    <recommendedName>
        <fullName evidence="5">Phosphoribosylaminoimidazole-succinocarboxamide synthase</fullName>
    </recommendedName>
</protein>
<feature type="transmembrane region" description="Helical" evidence="2">
    <location>
        <begin position="528"/>
        <end position="551"/>
    </location>
</feature>
<dbReference type="EMBL" id="NAJQ01001427">
    <property type="protein sequence ID" value="TKA59218.1"/>
    <property type="molecule type" value="Genomic_DNA"/>
</dbReference>
<feature type="compositionally biased region" description="Low complexity" evidence="1">
    <location>
        <begin position="43"/>
        <end position="58"/>
    </location>
</feature>
<proteinExistence type="predicted"/>
<dbReference type="PANTHER" id="PTHR37544">
    <property type="entry name" value="SPRAY-RELATED"/>
    <property type="match status" value="1"/>
</dbReference>
<feature type="transmembrane region" description="Helical" evidence="2">
    <location>
        <begin position="850"/>
        <end position="869"/>
    </location>
</feature>
<organism evidence="3 4">
    <name type="scientific">Friedmanniomyces simplex</name>
    <dbReference type="NCBI Taxonomy" id="329884"/>
    <lineage>
        <taxon>Eukaryota</taxon>
        <taxon>Fungi</taxon>
        <taxon>Dikarya</taxon>
        <taxon>Ascomycota</taxon>
        <taxon>Pezizomycotina</taxon>
        <taxon>Dothideomycetes</taxon>
        <taxon>Dothideomycetidae</taxon>
        <taxon>Mycosphaerellales</taxon>
        <taxon>Teratosphaeriaceae</taxon>
        <taxon>Friedmanniomyces</taxon>
    </lineage>
</organism>
<gene>
    <name evidence="3" type="ORF">B0A55_12398</name>
</gene>
<evidence type="ECO:0008006" key="5">
    <source>
        <dbReference type="Google" id="ProtNLM"/>
    </source>
</evidence>
<evidence type="ECO:0000256" key="2">
    <source>
        <dbReference type="SAM" id="Phobius"/>
    </source>
</evidence>
<name>A0A4U0WA39_9PEZI</name>
<dbReference type="Pfam" id="PF11915">
    <property type="entry name" value="DUF3433"/>
    <property type="match status" value="2"/>
</dbReference>
<evidence type="ECO:0000313" key="4">
    <source>
        <dbReference type="Proteomes" id="UP000309340"/>
    </source>
</evidence>
<dbReference type="Proteomes" id="UP000309340">
    <property type="component" value="Unassembled WGS sequence"/>
</dbReference>
<feature type="transmembrane region" description="Helical" evidence="2">
    <location>
        <begin position="378"/>
        <end position="402"/>
    </location>
</feature>
<evidence type="ECO:0000313" key="3">
    <source>
        <dbReference type="EMBL" id="TKA59218.1"/>
    </source>
</evidence>
<feature type="region of interest" description="Disordered" evidence="1">
    <location>
        <begin position="266"/>
        <end position="292"/>
    </location>
</feature>
<dbReference type="InterPro" id="IPR021840">
    <property type="entry name" value="DUF3433"/>
</dbReference>
<feature type="transmembrane region" description="Helical" evidence="2">
    <location>
        <begin position="727"/>
        <end position="752"/>
    </location>
</feature>
<reference evidence="3 4" key="1">
    <citation type="submission" date="2017-03" db="EMBL/GenBank/DDBJ databases">
        <title>Genomes of endolithic fungi from Antarctica.</title>
        <authorList>
            <person name="Coleine C."/>
            <person name="Masonjones S."/>
            <person name="Stajich J.E."/>
        </authorList>
    </citation>
    <scope>NUCLEOTIDE SEQUENCE [LARGE SCALE GENOMIC DNA]</scope>
    <source>
        <strain evidence="3 4">CCFEE 5184</strain>
    </source>
</reference>
<feature type="transmembrane region" description="Helical" evidence="2">
    <location>
        <begin position="487"/>
        <end position="508"/>
    </location>
</feature>
<accession>A0A4U0WA39</accession>
<feature type="transmembrane region" description="Helical" evidence="2">
    <location>
        <begin position="422"/>
        <end position="443"/>
    </location>
</feature>
<dbReference type="PANTHER" id="PTHR37544:SF1">
    <property type="entry name" value="PHOSPHORIBOSYLAMINOIMIDAZOLE-SUCCINOCARBOXAMIDE SYNTHASE"/>
    <property type="match status" value="1"/>
</dbReference>
<feature type="transmembrane region" description="Helical" evidence="2">
    <location>
        <begin position="813"/>
        <end position="838"/>
    </location>
</feature>
<dbReference type="AlphaFoldDB" id="A0A4U0WA39"/>